<feature type="coiled-coil region" evidence="5">
    <location>
        <begin position="34"/>
        <end position="85"/>
    </location>
</feature>
<keyword evidence="2" id="KW-0547">Nucleotide-binding</keyword>
<dbReference type="EnsemblPlants" id="QL07p000724:mrna">
    <property type="protein sequence ID" value="QL07p000724:mrna"/>
    <property type="gene ID" value="QL07p000724"/>
</dbReference>
<dbReference type="Pfam" id="PF00931">
    <property type="entry name" value="NB-ARC"/>
    <property type="match status" value="1"/>
</dbReference>
<dbReference type="Gene3D" id="1.10.10.10">
    <property type="entry name" value="Winged helix-like DNA-binding domain superfamily/Winged helix DNA-binding domain"/>
    <property type="match status" value="1"/>
</dbReference>
<dbReference type="Gene3D" id="1.20.5.4130">
    <property type="match status" value="1"/>
</dbReference>
<organism evidence="10 11">
    <name type="scientific">Quercus lobata</name>
    <name type="common">Valley oak</name>
    <dbReference type="NCBI Taxonomy" id="97700"/>
    <lineage>
        <taxon>Eukaryota</taxon>
        <taxon>Viridiplantae</taxon>
        <taxon>Streptophyta</taxon>
        <taxon>Embryophyta</taxon>
        <taxon>Tracheophyta</taxon>
        <taxon>Spermatophyta</taxon>
        <taxon>Magnoliopsida</taxon>
        <taxon>eudicotyledons</taxon>
        <taxon>Gunneridae</taxon>
        <taxon>Pentapetalae</taxon>
        <taxon>rosids</taxon>
        <taxon>fabids</taxon>
        <taxon>Fagales</taxon>
        <taxon>Fagaceae</taxon>
        <taxon>Quercus</taxon>
    </lineage>
</organism>
<evidence type="ECO:0000259" key="9">
    <source>
        <dbReference type="Pfam" id="PF23598"/>
    </source>
</evidence>
<accession>A0A7N2R799</accession>
<dbReference type="Gramene" id="QL07p000724:mrna">
    <property type="protein sequence ID" value="QL07p000724:mrna"/>
    <property type="gene ID" value="QL07p000724"/>
</dbReference>
<keyword evidence="11" id="KW-1185">Reference proteome</keyword>
<evidence type="ECO:0000313" key="10">
    <source>
        <dbReference type="EnsemblPlants" id="QL07p000724:mrna"/>
    </source>
</evidence>
<dbReference type="InterPro" id="IPR055414">
    <property type="entry name" value="LRR_R13L4/SHOC2-like"/>
</dbReference>
<evidence type="ECO:0000259" key="8">
    <source>
        <dbReference type="Pfam" id="PF23559"/>
    </source>
</evidence>
<keyword evidence="3" id="KW-0611">Plant defense</keyword>
<dbReference type="InterPro" id="IPR032675">
    <property type="entry name" value="LRR_dom_sf"/>
</dbReference>
<dbReference type="GO" id="GO:0043531">
    <property type="term" value="F:ADP binding"/>
    <property type="evidence" value="ECO:0007669"/>
    <property type="project" value="InterPro"/>
</dbReference>
<evidence type="ECO:0000313" key="11">
    <source>
        <dbReference type="Proteomes" id="UP000594261"/>
    </source>
</evidence>
<dbReference type="GO" id="GO:0005524">
    <property type="term" value="F:ATP binding"/>
    <property type="evidence" value="ECO:0007669"/>
    <property type="project" value="UniProtKB-KW"/>
</dbReference>
<dbReference type="InterPro" id="IPR036388">
    <property type="entry name" value="WH-like_DNA-bd_sf"/>
</dbReference>
<dbReference type="InParanoid" id="A0A7N2R799"/>
<dbReference type="Gene3D" id="3.80.10.10">
    <property type="entry name" value="Ribonuclease Inhibitor"/>
    <property type="match status" value="2"/>
</dbReference>
<reference evidence="10" key="2">
    <citation type="submission" date="2021-01" db="UniProtKB">
        <authorList>
            <consortium name="EnsemblPlants"/>
        </authorList>
    </citation>
    <scope>IDENTIFICATION</scope>
</reference>
<dbReference type="Gene3D" id="1.10.8.430">
    <property type="entry name" value="Helical domain of apoptotic protease-activating factors"/>
    <property type="match status" value="1"/>
</dbReference>
<dbReference type="Proteomes" id="UP000594261">
    <property type="component" value="Chromosome 7"/>
</dbReference>
<dbReference type="SUPFAM" id="SSF52058">
    <property type="entry name" value="L domain-like"/>
    <property type="match status" value="1"/>
</dbReference>
<dbReference type="Pfam" id="PF23559">
    <property type="entry name" value="WHD_DRP"/>
    <property type="match status" value="1"/>
</dbReference>
<dbReference type="PANTHER" id="PTHR36766">
    <property type="entry name" value="PLANT BROAD-SPECTRUM MILDEW RESISTANCE PROTEIN RPW8"/>
    <property type="match status" value="1"/>
</dbReference>
<reference evidence="10 11" key="1">
    <citation type="journal article" date="2016" name="G3 (Bethesda)">
        <title>First Draft Assembly and Annotation of the Genome of a California Endemic Oak Quercus lobata Nee (Fagaceae).</title>
        <authorList>
            <person name="Sork V.L."/>
            <person name="Fitz-Gibbon S.T."/>
            <person name="Puiu D."/>
            <person name="Crepeau M."/>
            <person name="Gugger P.F."/>
            <person name="Sherman R."/>
            <person name="Stevens K."/>
            <person name="Langley C.H."/>
            <person name="Pellegrini M."/>
            <person name="Salzberg S.L."/>
        </authorList>
    </citation>
    <scope>NUCLEOTIDE SEQUENCE [LARGE SCALE GENOMIC DNA]</scope>
    <source>
        <strain evidence="10 11">cv. SW786</strain>
    </source>
</reference>
<dbReference type="Pfam" id="PF23598">
    <property type="entry name" value="LRR_14"/>
    <property type="match status" value="1"/>
</dbReference>
<dbReference type="PRINTS" id="PR00364">
    <property type="entry name" value="DISEASERSIST"/>
</dbReference>
<dbReference type="OMA" id="LWMANEL"/>
<dbReference type="PROSITE" id="PS51450">
    <property type="entry name" value="LRR"/>
    <property type="match status" value="1"/>
</dbReference>
<dbReference type="GO" id="GO:0006952">
    <property type="term" value="P:defense response"/>
    <property type="evidence" value="ECO:0007669"/>
    <property type="project" value="UniProtKB-KW"/>
</dbReference>
<dbReference type="Pfam" id="PF18052">
    <property type="entry name" value="Rx_N"/>
    <property type="match status" value="1"/>
</dbReference>
<proteinExistence type="predicted"/>
<feature type="domain" description="Disease resistance R13L4/SHOC-2-like LRR" evidence="9">
    <location>
        <begin position="527"/>
        <end position="771"/>
    </location>
</feature>
<evidence type="ECO:0000259" key="6">
    <source>
        <dbReference type="Pfam" id="PF00931"/>
    </source>
</evidence>
<evidence type="ECO:0000256" key="5">
    <source>
        <dbReference type="SAM" id="Coils"/>
    </source>
</evidence>
<dbReference type="GO" id="GO:0051707">
    <property type="term" value="P:response to other organism"/>
    <property type="evidence" value="ECO:0007669"/>
    <property type="project" value="UniProtKB-ARBA"/>
</dbReference>
<keyword evidence="5" id="KW-0175">Coiled coil</keyword>
<dbReference type="InterPro" id="IPR041118">
    <property type="entry name" value="Rx_N"/>
</dbReference>
<dbReference type="PANTHER" id="PTHR36766:SF61">
    <property type="entry name" value="NB-ARC DOMAIN DISEASE RESISTANCE PROTEIN"/>
    <property type="match status" value="1"/>
</dbReference>
<dbReference type="InterPro" id="IPR002182">
    <property type="entry name" value="NB-ARC"/>
</dbReference>
<dbReference type="AlphaFoldDB" id="A0A7N2R799"/>
<feature type="domain" description="NB-ARC" evidence="6">
    <location>
        <begin position="166"/>
        <end position="313"/>
    </location>
</feature>
<evidence type="ECO:0000259" key="7">
    <source>
        <dbReference type="Pfam" id="PF18052"/>
    </source>
</evidence>
<sequence length="865" mass="98436">MDEIAKGIAGKVLDQLGSLVYEELSSAWGVRSDLTKLECTVSAIEAVLLDAEEKQASNRGRSLWLGQLKDVLKEAENVLDEFQYRVLQKEVVKRCRSTCKKVRYFFSGSNALVFRFEMAHKIKGVRKRLDDIAALKGQFNLAEQLDRKTTIHRREVTHSFVPPHVVVGIGGLGKTTLAKLVYNDEEVVSHFQLRMWVCVSEDFNVTSLIKEILKSALGKIDENLGREQLQRLLRETLKDKKFLLVLDDVWNEDPIKWFELTNLLSEDYNGSNIIVTTRNISVATAMGTVPPHNLNGLSPEDCLSLFKKLAFKDGEEKIHPNLLEIGNDIVKKCKGVPLAVMTLASLLYLKVDEGEWKRVRDNEIWRLKQNDDDVLPILQLSYNHLPLHLKKCFAYCSLFPKDFEFDNLHLIQFWMAHGLLQSPNNENQKLEDIGELYIKELMSRSLFQDVNQDIELNSPFYYTFKMHDLVHDLALSIAKRECSVVTKESTLATEVCHLSISENSQEVTTQLEKLSKAQTIIFQTEQSMSLLETCISRFKYLRVLDLKNSSFEVLPSSTGSLKHLRYLDLSGNDIIKKLPDSICKLHSLQTLLLDGCFSLERLPKGIRDIISLRFLVVTTKHTCLSEKAVGCLDSLSIKHLTALKNLQIVDCEELNLMEMEGEDNQYLKLSLQNLIISSLPKLEVFPQQLQGSANTLRQLLIQECENLIALPKWLPRLKSLQTLMIDNCPKLSSLSEVRKGPTSLRKFIITRLSKLEVLPQWLQGSANTLQLLGIGHCENLKALPEWLPCLKSLHTLRIVECPKLSSLPEGMEALTTLRLLKIRGCPNLSRKCREEDSHKIAHVQQIYLEGTWFTKEMKMASASTS</sequence>
<dbReference type="InterPro" id="IPR058922">
    <property type="entry name" value="WHD_DRP"/>
</dbReference>
<keyword evidence="4" id="KW-0067">ATP-binding</keyword>
<dbReference type="InterPro" id="IPR001611">
    <property type="entry name" value="Leu-rich_rpt"/>
</dbReference>
<dbReference type="Gene3D" id="3.40.50.300">
    <property type="entry name" value="P-loop containing nucleotide triphosphate hydrolases"/>
    <property type="match status" value="1"/>
</dbReference>
<dbReference type="InterPro" id="IPR027417">
    <property type="entry name" value="P-loop_NTPase"/>
</dbReference>
<dbReference type="FunFam" id="1.10.10.10:FF:000322">
    <property type="entry name" value="Probable disease resistance protein At1g63360"/>
    <property type="match status" value="1"/>
</dbReference>
<feature type="domain" description="Disease resistance N-terminal" evidence="7">
    <location>
        <begin position="10"/>
        <end position="97"/>
    </location>
</feature>
<keyword evidence="1" id="KW-0677">Repeat</keyword>
<evidence type="ECO:0000256" key="4">
    <source>
        <dbReference type="ARBA" id="ARBA00022840"/>
    </source>
</evidence>
<dbReference type="SUPFAM" id="SSF52540">
    <property type="entry name" value="P-loop containing nucleoside triphosphate hydrolases"/>
    <property type="match status" value="1"/>
</dbReference>
<dbReference type="InterPro" id="IPR042197">
    <property type="entry name" value="Apaf_helical"/>
</dbReference>
<protein>
    <submittedName>
        <fullName evidence="10">Uncharacterized protein</fullName>
    </submittedName>
</protein>
<dbReference type="EMBL" id="LRBV02000007">
    <property type="status" value="NOT_ANNOTATED_CDS"/>
    <property type="molecule type" value="Genomic_DNA"/>
</dbReference>
<feature type="domain" description="Disease resistance protein winged helix" evidence="8">
    <location>
        <begin position="398"/>
        <end position="474"/>
    </location>
</feature>
<name>A0A7N2R799_QUELO</name>
<evidence type="ECO:0000256" key="1">
    <source>
        <dbReference type="ARBA" id="ARBA00022737"/>
    </source>
</evidence>
<evidence type="ECO:0000256" key="2">
    <source>
        <dbReference type="ARBA" id="ARBA00022741"/>
    </source>
</evidence>
<evidence type="ECO:0000256" key="3">
    <source>
        <dbReference type="ARBA" id="ARBA00022821"/>
    </source>
</evidence>